<keyword evidence="10" id="KW-1185">Reference proteome</keyword>
<dbReference type="PANTHER" id="PTHR13367">
    <property type="entry name" value="UBIQUITIN THIOESTERASE"/>
    <property type="match status" value="1"/>
</dbReference>
<dbReference type="InterPro" id="IPR022105">
    <property type="entry name" value="DUF3645"/>
</dbReference>
<dbReference type="InterPro" id="IPR014001">
    <property type="entry name" value="Helicase_ATP-bd"/>
</dbReference>
<evidence type="ECO:0000256" key="5">
    <source>
        <dbReference type="ARBA" id="ARBA00022801"/>
    </source>
</evidence>
<keyword evidence="5" id="KW-0378">Hydrolase</keyword>
<keyword evidence="4" id="KW-0833">Ubl conjugation pathway</keyword>
<feature type="region of interest" description="Disordered" evidence="7">
    <location>
        <begin position="435"/>
        <end position="462"/>
    </location>
</feature>
<sequence length="3229" mass="371180">MSQCDDFIIEALSNHIALPPRMPGYQDENIDEIEFRLICRILNATKYIIDSSKSLLSEEWKSLYRSLSSTKTVNEGGRLSKASIISALQDLSGNDFILFHINKQNAGITVRLQHSEEGKNFLFEVSEASPESKNVLASDVLLWEFPSSALTLPVSSYLEYDLKDELATFLAQASSESIKQVAAHTKKAESRAFESRDTVDPVIISGILMTILKSRGKQNFPPLLKKRIRDDVCWDGTGINPWRRSPMWLLLRAAIERHMRYVMGWDVGHVYYKLLMCLFHSQFICRYIASSQIKEEVLQHLLRKLVVRIDKLNGIKTILKDKSASQFTELQGILEKKFQNSIDRAAKKLSGIPFRAPEKYYTLKLLNSEAYITDVMRSSRSSTHFYGFQRLSKEMASLDPKLSNSFTHRYLSIIEHESKIETKLRKFSSEYFTEDLSDDSSYDSPEDSSDDSSENSSDESLSNRCQTIAQLIEQYLNTVKDSYNDNPEQKSRMLLLTLELWIELDKCTIQLYSLLKKFNPGIPQEITNVLLLPRLEDLKRLHKAQDYLINRNKESGNSSSTIFDQPSKKCFAVQFFDSLSGDSIMKNSRIKIEKEAQIKRNAKKMEWLRMSERYKLLEEKESITSHEYIDEIHNEEICSRCRIRRAIRRLKIDIHEWPLPSNSAQLKAVMFELHCPKAFTIYRDTSWMIITVLASISLGIKEPSPEFLLRDYDILSSYATVSRSSNFILASKAKSFTKTHYRSVKFPAREIDVCLPNGAKFQYFDASNLVWPTQPLVLSFAHHCGLLFPKDSPYSLLTKTLNQPFISSYSVIASRPKCPVGVLVQEFLSMQTLLLGYEHRWFQILIELGSSNINFSTESATHLMNFLVLQIGPRDHKDVRGITHRIFLDHSFCNRLIYWINWRLDEISSTVRRREVFSMEILITLAVRLFEIGGPKDREKGFNLVTKARDIALKWLLRLKKDIDAATTFEKSQIFSHYATWAALLCRRTFVVFTGCSSIPHSFIPSYLESSISLQANLRDSEKSLSVSLKAALIRDSKIVWDIRHLLCASINMQLLTSVISQHIPSMVLSPNKDETSNGSLTVQDNWFIHILTEESIKFKKQDIALNLLTGHLLVNNKAMGNLPKEWRESGEFRRLFGNKAFQIRDSNRPGMDYTFVRLINGHEVHFGTRNGKKIIQAFTPQCSLEYLPLEIFMGDRTSDLPAYLLTNYVHWLNLQTGCINICHTSNPWRHEQKDWVINFFNRTGFRHQSINVLRLIDPYSPIYQAIARVFKGFEKPSELFIFQENHGGIKVFLPRLELRFQINKNHQFECSELRSEIDPDQEIGTWYDLKSKLVLRGIARVPVTQNGFSTVTRKKTTVVPTYRRTILVPTGDAYFKKDGPYVEVGIYNTGSYARFLINDVLGRIDTADPSDQYLKAYYHAVTSRLKPDSLTGRTGTEEAIHCLNSAYCQPSVPLSPSQKTVLQKIANLTPHREFYPKDMEVMQETSWNKYLTTSIQYEGFRAIVDRIWEKSQELSLFSNSFSRLERFPSHKIDRLPGYGVDRLNKRNLIRRDLYNRRQNLVNSSIPMEEIYFGHNIESYNTRLANVQMCTELIQNWSQSLPTTKNLGKTLEEWAIFQGFCQPWTEFLISDLIDITLSKHWGSLVNTMRSYHEDSKYKIMFILGIISFNKDVNMDIVITLIAFAISDKLKALEPPQCLFYQNYKKNEKPTVSRLLNLIHDNYKLKEGSQEKLQARNLVENLLEQWPCAIPYISQSQKYDLFDVDEILDIIHPEWLRIFQNYELSKYLLHVQSILNDLRCEATQNRIEETLEKNSQKLEDFPRCTQIVKLPGLTSHLLSCDLFHEEQQTKDIKIPANFDTEKSHLSLLENTAEISKNKTIVPPDTNLSRLDKGSSCEVSALRKIVQNLSSSNSIVQQQYAKDLLKSLDSLQTKDFASRKTLQLNLNLLPQEINKLKQITRSKLKIIQNHCDSFMPTRSKWLKQADLWPCITPVSLLESLKSKISCKFGSGVRECIIEYAVSITRLQQLYRIYEAKVKGDFKQVYEELENLGHDNWDPISHPDWLLLEVDGNILIRPSQVDVAREIICPATRNNSVLQMNMGQGKTSCIMPMAAATLANGYSLARVIVPRALLAQTINLLQTRLGGLVGREVKHIPFSRKLSRKPNIANSYLKQLRHTQENSGIIVTLPEHILSFKLSGQQALSESRNNESKYMFEVQKWISERSRDIIDECDEILSLRTQLIYPSGTQKTIDGHPYRWEIIETLLWRVNFHVDFLENKNYQSITVSRRNNGSFPFLCFIRIEAEELLVARIVDDICSGKTQTIPKYSSKVQRIIKDFISIADVSDDIVNKIDSLNFQKKTRQALYLLRGLLGHGILVSALKKRWNVQFGLHPQRDPIAVPYHAKGCPSDQSEWGHPDVAIILTCLAFYYEGMTLKQFHQTLKYVRLADDPVQVYHSLTQECSSLPDSFQDWNNINTEDDAQVNELWRYLHRDVLIINFFLNKVIFPRYAKQFEHKLQATSWDIPAFTLQNETHQNAPLTTGFSGTNDWKGLLPLTISQQDLTSLLHTNAEVLTYLLQKRNMSYFYAADSSGRRFSELNLLQAITECNISVLIDAGAQIMVMDNLSLVRAWLDINFNAPAALYFDQDNKPQILYKNGGQAPFYSSTFSDNLEGCLVYLDQVHTRGTDLKLPPLARGALTLGPNQTKDHTVQAAMRLRQLGSTQSVIFFAPPEVHQSILNLQGKEQTDKLSSYDVVSWLLKQSCLGIELMLPLYSVQGYEFCRRYQASLTYPNLFDSASSDRENFLSVIRPNEDRTLVELYGTKKKRKPVTPLDWDPEVKALLKQLKERCKHSINSNVRYYSSALQEVEQEREVAHEVQTIRQLQLPVSYNHFEFPGLHQDILNFVKKGTITADANGYESAFNFIAKTSIGKKYGIKRQCTSQKLFVSTEFGRTVSPIGVKFIDHLHRPVHWILWSPLTEVAIIIIPEEVEIIIPILHEKSCVAHLLTYAAPITRKMLIFNDFDHFNLPSLPSSWIAPMWLRIEVGILAGRFYFDYSEYSALIDFLGVCEVDGKITEYKGVQDEEFPKIQSAIKSRSKKEDAIKGFTSKPLCFLQEWLALRGQGQDFSHTPMGFICQGRPVLAQNPSCSRVQPNVNLVNETEDSNHNIYDQSLTTAPQEVRDDLLGFNTTNYDDAINDDVVDDFKEEDLLPYSSDSETDSDTDTDTENEKIT</sequence>
<dbReference type="InterPro" id="IPR051346">
    <property type="entry name" value="OTU_Deubiquitinase"/>
</dbReference>
<dbReference type="GO" id="GO:0004843">
    <property type="term" value="F:cysteine-type deubiquitinase activity"/>
    <property type="evidence" value="ECO:0007669"/>
    <property type="project" value="UniProtKB-EC"/>
</dbReference>
<dbReference type="Gene3D" id="3.40.50.300">
    <property type="entry name" value="P-loop containing nucleotide triphosphate hydrolases"/>
    <property type="match status" value="1"/>
</dbReference>
<evidence type="ECO:0000313" key="9">
    <source>
        <dbReference type="EMBL" id="POS85865.1"/>
    </source>
</evidence>
<dbReference type="EMBL" id="PEDP01000474">
    <property type="protein sequence ID" value="POS85865.1"/>
    <property type="molecule type" value="Genomic_DNA"/>
</dbReference>
<reference evidence="9 10" key="1">
    <citation type="submission" date="2017-10" db="EMBL/GenBank/DDBJ databases">
        <title>Development of genomic resources for the powdery mildew, Erysiphe pulchra.</title>
        <authorList>
            <person name="Wadl P.A."/>
            <person name="Mack B.M."/>
            <person name="Moore G."/>
            <person name="Beltz S.B."/>
        </authorList>
    </citation>
    <scope>NUCLEOTIDE SEQUENCE [LARGE SCALE GENOMIC DNA]</scope>
    <source>
        <strain evidence="9">Cflorida</strain>
    </source>
</reference>
<dbReference type="SUPFAM" id="SSF52540">
    <property type="entry name" value="P-loop containing nucleoside triphosphate hydrolases"/>
    <property type="match status" value="1"/>
</dbReference>
<dbReference type="PANTHER" id="PTHR13367:SF32">
    <property type="entry name" value="DUF6606 DOMAIN-CONTAINING PROTEIN"/>
    <property type="match status" value="1"/>
</dbReference>
<dbReference type="InterPro" id="IPR022099">
    <property type="entry name" value="DUF3638"/>
</dbReference>
<feature type="compositionally biased region" description="Acidic residues" evidence="7">
    <location>
        <begin position="3213"/>
        <end position="3223"/>
    </location>
</feature>
<evidence type="ECO:0000313" key="10">
    <source>
        <dbReference type="Proteomes" id="UP000237438"/>
    </source>
</evidence>
<protein>
    <recommendedName>
        <fullName evidence="2">ubiquitinyl hydrolase 1</fullName>
        <ecNumber evidence="2">3.4.19.12</ecNumber>
    </recommendedName>
</protein>
<evidence type="ECO:0000256" key="6">
    <source>
        <dbReference type="ARBA" id="ARBA00022807"/>
    </source>
</evidence>
<feature type="region of interest" description="Disordered" evidence="7">
    <location>
        <begin position="3202"/>
        <end position="3229"/>
    </location>
</feature>
<keyword evidence="6" id="KW-0788">Thiol protease</keyword>
<name>A0A2S4PV13_9PEZI</name>
<dbReference type="Pfam" id="PF20255">
    <property type="entry name" value="DUF6606"/>
    <property type="match status" value="1"/>
</dbReference>
<dbReference type="InterPro" id="IPR027417">
    <property type="entry name" value="P-loop_NTPase"/>
</dbReference>
<feature type="non-terminal residue" evidence="9">
    <location>
        <position position="3229"/>
    </location>
</feature>
<evidence type="ECO:0000256" key="4">
    <source>
        <dbReference type="ARBA" id="ARBA00022786"/>
    </source>
</evidence>
<evidence type="ECO:0000259" key="8">
    <source>
        <dbReference type="PROSITE" id="PS51192"/>
    </source>
</evidence>
<proteinExistence type="predicted"/>
<feature type="domain" description="Helicase ATP-binding" evidence="8">
    <location>
        <begin position="2084"/>
        <end position="2246"/>
    </location>
</feature>
<evidence type="ECO:0000256" key="1">
    <source>
        <dbReference type="ARBA" id="ARBA00000707"/>
    </source>
</evidence>
<dbReference type="Proteomes" id="UP000237438">
    <property type="component" value="Unassembled WGS sequence"/>
</dbReference>
<dbReference type="GO" id="GO:0006508">
    <property type="term" value="P:proteolysis"/>
    <property type="evidence" value="ECO:0007669"/>
    <property type="project" value="UniProtKB-KW"/>
</dbReference>
<comment type="catalytic activity">
    <reaction evidence="1">
        <text>Thiol-dependent hydrolysis of ester, thioester, amide, peptide and isopeptide bonds formed by the C-terminal Gly of ubiquitin (a 76-residue protein attached to proteins as an intracellular targeting signal).</text>
        <dbReference type="EC" id="3.4.19.12"/>
    </reaction>
</comment>
<feature type="compositionally biased region" description="Acidic residues" evidence="7">
    <location>
        <begin position="435"/>
        <end position="457"/>
    </location>
</feature>
<dbReference type="Pfam" id="PF12359">
    <property type="entry name" value="DUF3645"/>
    <property type="match status" value="1"/>
</dbReference>
<dbReference type="PROSITE" id="PS51192">
    <property type="entry name" value="HELICASE_ATP_BIND_1"/>
    <property type="match status" value="1"/>
</dbReference>
<accession>A0A2S4PV13</accession>
<dbReference type="STRING" id="225359.A0A2S4PV13"/>
<dbReference type="OrthoDB" id="3182339at2759"/>
<keyword evidence="3" id="KW-0645">Protease</keyword>
<gene>
    <name evidence="9" type="ORF">EPUL_001935</name>
</gene>
<dbReference type="EC" id="3.4.19.12" evidence="2"/>
<comment type="caution">
    <text evidence="9">The sequence shown here is derived from an EMBL/GenBank/DDBJ whole genome shotgun (WGS) entry which is preliminary data.</text>
</comment>
<evidence type="ECO:0000256" key="2">
    <source>
        <dbReference type="ARBA" id="ARBA00012759"/>
    </source>
</evidence>
<evidence type="ECO:0000256" key="3">
    <source>
        <dbReference type="ARBA" id="ARBA00022670"/>
    </source>
</evidence>
<dbReference type="Pfam" id="PF12340">
    <property type="entry name" value="DUF3638"/>
    <property type="match status" value="1"/>
</dbReference>
<dbReference type="InterPro" id="IPR046541">
    <property type="entry name" value="DUF6606"/>
</dbReference>
<evidence type="ECO:0000256" key="7">
    <source>
        <dbReference type="SAM" id="MobiDB-lite"/>
    </source>
</evidence>
<organism evidence="9 10">
    <name type="scientific">Erysiphe pulchra</name>
    <dbReference type="NCBI Taxonomy" id="225359"/>
    <lineage>
        <taxon>Eukaryota</taxon>
        <taxon>Fungi</taxon>
        <taxon>Dikarya</taxon>
        <taxon>Ascomycota</taxon>
        <taxon>Pezizomycotina</taxon>
        <taxon>Leotiomycetes</taxon>
        <taxon>Erysiphales</taxon>
        <taxon>Erysiphaceae</taxon>
        <taxon>Erysiphe</taxon>
    </lineage>
</organism>